<accession>A0ABS0B2Q4</accession>
<protein>
    <recommendedName>
        <fullName evidence="4">Secreted protein</fullName>
    </recommendedName>
</protein>
<organism evidence="2 3">
    <name type="scientific">Candidatus Neptunichlamydia vexilliferae</name>
    <dbReference type="NCBI Taxonomy" id="1651774"/>
    <lineage>
        <taxon>Bacteria</taxon>
        <taxon>Pseudomonadati</taxon>
        <taxon>Chlamydiota</taxon>
        <taxon>Chlamydiia</taxon>
        <taxon>Parachlamydiales</taxon>
        <taxon>Simkaniaceae</taxon>
        <taxon>Candidatus Neptunichlamydia</taxon>
    </lineage>
</organism>
<reference evidence="2 3" key="1">
    <citation type="submission" date="2020-01" db="EMBL/GenBank/DDBJ databases">
        <title>Draft genome sequence of Cand. Neptunochlamydia vexilliferae K9.</title>
        <authorList>
            <person name="Schulz F."/>
            <person name="Koestlbacher S."/>
            <person name="Wascher F."/>
            <person name="Pizzetti I."/>
            <person name="Horn M."/>
        </authorList>
    </citation>
    <scope>NUCLEOTIDE SEQUENCE [LARGE SCALE GENOMIC DNA]</scope>
    <source>
        <strain evidence="2 3">K9</strain>
    </source>
</reference>
<comment type="caution">
    <text evidence="2">The sequence shown here is derived from an EMBL/GenBank/DDBJ whole genome shotgun (WGS) entry which is preliminary data.</text>
</comment>
<keyword evidence="3" id="KW-1185">Reference proteome</keyword>
<sequence>MLLKLVLLAAYLVSFVACSQLEHSHTSFEEQLEFSQEEGKWVKTQKAREKFSF</sequence>
<evidence type="ECO:0000313" key="3">
    <source>
        <dbReference type="Proteomes" id="UP001194714"/>
    </source>
</evidence>
<evidence type="ECO:0000313" key="2">
    <source>
        <dbReference type="EMBL" id="MBF5060157.1"/>
    </source>
</evidence>
<evidence type="ECO:0000256" key="1">
    <source>
        <dbReference type="SAM" id="SignalP"/>
    </source>
</evidence>
<dbReference type="EMBL" id="JAAEJV010000083">
    <property type="protein sequence ID" value="MBF5060157.1"/>
    <property type="molecule type" value="Genomic_DNA"/>
</dbReference>
<feature type="chain" id="PRO_5046345000" description="Secreted protein" evidence="1">
    <location>
        <begin position="20"/>
        <end position="53"/>
    </location>
</feature>
<dbReference type="PROSITE" id="PS51257">
    <property type="entry name" value="PROKAR_LIPOPROTEIN"/>
    <property type="match status" value="1"/>
</dbReference>
<feature type="signal peptide" evidence="1">
    <location>
        <begin position="1"/>
        <end position="19"/>
    </location>
</feature>
<proteinExistence type="predicted"/>
<gene>
    <name evidence="2" type="ORF">NEPTK9_001687</name>
</gene>
<name>A0ABS0B2Q4_9BACT</name>
<keyword evidence="1" id="KW-0732">Signal</keyword>
<dbReference type="Proteomes" id="UP001194714">
    <property type="component" value="Unassembled WGS sequence"/>
</dbReference>
<evidence type="ECO:0008006" key="4">
    <source>
        <dbReference type="Google" id="ProtNLM"/>
    </source>
</evidence>